<reference evidence="2 3" key="1">
    <citation type="journal article" date="2018" name="PLoS Genet.">
        <title>Population sequencing reveals clonal diversity and ancestral inbreeding in the grapevine cultivar Chardonnay.</title>
        <authorList>
            <person name="Roach M.J."/>
            <person name="Johnson D.L."/>
            <person name="Bohlmann J."/>
            <person name="van Vuuren H.J."/>
            <person name="Jones S.J."/>
            <person name="Pretorius I.S."/>
            <person name="Schmidt S.A."/>
            <person name="Borneman A.R."/>
        </authorList>
    </citation>
    <scope>NUCLEOTIDE SEQUENCE [LARGE SCALE GENOMIC DNA]</scope>
    <source>
        <strain evidence="3">cv. Chardonnay</strain>
        <tissue evidence="2">Leaf</tissue>
    </source>
</reference>
<sequence length="203" mass="22915">MCVELTTPRIAAWKDFLVKQRIKLELEMLGGFGKVELISTSAKQDQTEINKASTIDDLVDPDEIEDFDVICARMEVTRRQIIDAQSHLNSLIASYNHDMNMLRTRFTSSHYHTDEGQSSNSHEHVNESGAPFDTNNAQHSPVHSGGQRRYFEDGLGCTNEEVSERPNVEEGVLFANEDHLHPRPHNMLVLVQSCMDNNADVPP</sequence>
<evidence type="ECO:0000256" key="1">
    <source>
        <dbReference type="SAM" id="MobiDB-lite"/>
    </source>
</evidence>
<proteinExistence type="predicted"/>
<evidence type="ECO:0000313" key="3">
    <source>
        <dbReference type="Proteomes" id="UP000288805"/>
    </source>
</evidence>
<organism evidence="2 3">
    <name type="scientific">Vitis vinifera</name>
    <name type="common">Grape</name>
    <dbReference type="NCBI Taxonomy" id="29760"/>
    <lineage>
        <taxon>Eukaryota</taxon>
        <taxon>Viridiplantae</taxon>
        <taxon>Streptophyta</taxon>
        <taxon>Embryophyta</taxon>
        <taxon>Tracheophyta</taxon>
        <taxon>Spermatophyta</taxon>
        <taxon>Magnoliopsida</taxon>
        <taxon>eudicotyledons</taxon>
        <taxon>Gunneridae</taxon>
        <taxon>Pentapetalae</taxon>
        <taxon>rosids</taxon>
        <taxon>Vitales</taxon>
        <taxon>Vitaceae</taxon>
        <taxon>Viteae</taxon>
        <taxon>Vitis</taxon>
    </lineage>
</organism>
<dbReference type="EMBL" id="QGNW01000206">
    <property type="protein sequence ID" value="RVW85227.1"/>
    <property type="molecule type" value="Genomic_DNA"/>
</dbReference>
<comment type="caution">
    <text evidence="2">The sequence shown here is derived from an EMBL/GenBank/DDBJ whole genome shotgun (WGS) entry which is preliminary data.</text>
</comment>
<evidence type="ECO:0000313" key="2">
    <source>
        <dbReference type="EMBL" id="RVW85227.1"/>
    </source>
</evidence>
<dbReference type="Proteomes" id="UP000288805">
    <property type="component" value="Unassembled WGS sequence"/>
</dbReference>
<gene>
    <name evidence="2" type="ORF">CK203_046606</name>
</gene>
<feature type="region of interest" description="Disordered" evidence="1">
    <location>
        <begin position="110"/>
        <end position="152"/>
    </location>
</feature>
<accession>A0A438HLC4</accession>
<name>A0A438HLC4_VITVI</name>
<dbReference type="AlphaFoldDB" id="A0A438HLC4"/>
<feature type="compositionally biased region" description="Basic and acidic residues" evidence="1">
    <location>
        <begin position="111"/>
        <end position="126"/>
    </location>
</feature>
<protein>
    <submittedName>
        <fullName evidence="2">Uncharacterized protein</fullName>
    </submittedName>
</protein>